<reference evidence="1" key="1">
    <citation type="submission" date="2014-02" db="EMBL/GenBank/DDBJ databases">
        <title>Expanding our view of genomic diversity in Candidatus Accumulibacter clades.</title>
        <authorList>
            <person name="Skennerton C.T."/>
            <person name="Barr J.J."/>
            <person name="Slater F.R."/>
            <person name="Bond P.L."/>
            <person name="Tyson G.W."/>
        </authorList>
    </citation>
    <scope>NUCLEOTIDE SEQUENCE [LARGE SCALE GENOMIC DNA]</scope>
</reference>
<dbReference type="InterPro" id="IPR008884">
    <property type="entry name" value="TylF_MeTrfase"/>
</dbReference>
<proteinExistence type="predicted"/>
<protein>
    <recommendedName>
        <fullName evidence="3">Macrocin-O-methyltransferase (TylF)</fullName>
    </recommendedName>
</protein>
<dbReference type="Pfam" id="PF05711">
    <property type="entry name" value="TylF"/>
    <property type="match status" value="1"/>
</dbReference>
<evidence type="ECO:0000313" key="1">
    <source>
        <dbReference type="EMBL" id="EXI65535.1"/>
    </source>
</evidence>
<dbReference type="Gene3D" id="3.40.50.150">
    <property type="entry name" value="Vaccinia Virus protein VP39"/>
    <property type="match status" value="1"/>
</dbReference>
<dbReference type="STRING" id="1454001.AW08_03055"/>
<comment type="caution">
    <text evidence="1">The sequence shown here is derived from an EMBL/GenBank/DDBJ whole genome shotgun (WGS) entry which is preliminary data.</text>
</comment>
<accession>A0A011NMA2</accession>
<name>A0A011NMA2_9PROT</name>
<gene>
    <name evidence="1" type="ORF">AW08_03055</name>
</gene>
<dbReference type="InterPro" id="IPR029063">
    <property type="entry name" value="SAM-dependent_MTases_sf"/>
</dbReference>
<evidence type="ECO:0008006" key="3">
    <source>
        <dbReference type="Google" id="ProtNLM"/>
    </source>
</evidence>
<evidence type="ECO:0000313" key="2">
    <source>
        <dbReference type="Proteomes" id="UP000020218"/>
    </source>
</evidence>
<sequence>MAAETNARPEIDEGSRARYEAYEREHWQELEACVNLANLSLKDVLLHAPAFVRRREMARLLAHYELFRLIVEMPGSIAELGVYLGAGFFTWSKLLETFNPGDRGRKVYGFESCAGYEGFAPQDGACRPWVNRLIGSMRPGEEYLQRMVALHNNDNFLRGVERCKLIKGDICCTVEEFARNALGTRLSLLYFDVNLFEPTLAGLRHLYPLVLSGGVVAFNAYASPPWEGEGQAIERYFAENGQSVPKMQKFAFSMYPNAYFVKP</sequence>
<dbReference type="Proteomes" id="UP000020218">
    <property type="component" value="Unassembled WGS sequence"/>
</dbReference>
<dbReference type="EMBL" id="JFAX01000021">
    <property type="protein sequence ID" value="EXI65535.1"/>
    <property type="molecule type" value="Genomic_DNA"/>
</dbReference>
<organism evidence="1 2">
    <name type="scientific">Candidatus Accumulibacter adjunctus</name>
    <dbReference type="NCBI Taxonomy" id="1454001"/>
    <lineage>
        <taxon>Bacteria</taxon>
        <taxon>Pseudomonadati</taxon>
        <taxon>Pseudomonadota</taxon>
        <taxon>Betaproteobacteria</taxon>
        <taxon>Candidatus Accumulibacter</taxon>
    </lineage>
</organism>
<dbReference type="PATRIC" id="fig|1454001.3.peg.3100"/>
<dbReference type="AlphaFoldDB" id="A0A011NMA2"/>
<keyword evidence="2" id="KW-1185">Reference proteome</keyword>